<dbReference type="PROSITE" id="PS50011">
    <property type="entry name" value="PROTEIN_KINASE_DOM"/>
    <property type="match status" value="1"/>
</dbReference>
<evidence type="ECO:0000313" key="6">
    <source>
        <dbReference type="EMBL" id="PGH32836.1"/>
    </source>
</evidence>
<keyword evidence="6" id="KW-0808">Transferase</keyword>
<keyword evidence="1 3" id="KW-0547">Nucleotide-binding</keyword>
<protein>
    <submittedName>
        <fullName evidence="6">CAMKK/CAMKK-META protein kinase</fullName>
    </submittedName>
</protein>
<dbReference type="FunFam" id="3.30.200.20:FF:000447">
    <property type="entry name" value="Calcium/calmodulin dependent protein kinase"/>
    <property type="match status" value="1"/>
</dbReference>
<dbReference type="GO" id="GO:0035556">
    <property type="term" value="P:intracellular signal transduction"/>
    <property type="evidence" value="ECO:0007669"/>
    <property type="project" value="TreeGrafter"/>
</dbReference>
<dbReference type="InterPro" id="IPR000719">
    <property type="entry name" value="Prot_kinase_dom"/>
</dbReference>
<dbReference type="EMBL" id="PDND01000080">
    <property type="protein sequence ID" value="PGH32836.1"/>
    <property type="molecule type" value="Genomic_DNA"/>
</dbReference>
<dbReference type="PANTHER" id="PTHR24346">
    <property type="entry name" value="MAP/MICROTUBULE AFFINITY-REGULATING KINASE"/>
    <property type="match status" value="1"/>
</dbReference>
<evidence type="ECO:0000256" key="2">
    <source>
        <dbReference type="ARBA" id="ARBA00022840"/>
    </source>
</evidence>
<dbReference type="Gene3D" id="1.10.510.10">
    <property type="entry name" value="Transferase(Phosphotransferase) domain 1"/>
    <property type="match status" value="1"/>
</dbReference>
<dbReference type="STRING" id="73230.A0A2B7ZFT2"/>
<dbReference type="SUPFAM" id="SSF56112">
    <property type="entry name" value="Protein kinase-like (PK-like)"/>
    <property type="match status" value="1"/>
</dbReference>
<dbReference type="VEuPathDB" id="FungiDB:EMCG_01978"/>
<reference evidence="6 7" key="1">
    <citation type="submission" date="2017-10" db="EMBL/GenBank/DDBJ databases">
        <title>Comparative genomics in systemic dimorphic fungi from Ajellomycetaceae.</title>
        <authorList>
            <person name="Munoz J.F."/>
            <person name="Mcewen J.G."/>
            <person name="Clay O.K."/>
            <person name="Cuomo C.A."/>
        </authorList>
    </citation>
    <scope>NUCLEOTIDE SEQUENCE [LARGE SCALE GENOMIC DNA]</scope>
    <source>
        <strain evidence="6 7">UAMH4076</strain>
    </source>
</reference>
<evidence type="ECO:0000259" key="5">
    <source>
        <dbReference type="PROSITE" id="PS50011"/>
    </source>
</evidence>
<evidence type="ECO:0000256" key="3">
    <source>
        <dbReference type="PROSITE-ProRule" id="PRU10141"/>
    </source>
</evidence>
<dbReference type="GO" id="GO:0005524">
    <property type="term" value="F:ATP binding"/>
    <property type="evidence" value="ECO:0007669"/>
    <property type="project" value="UniProtKB-UniRule"/>
</dbReference>
<dbReference type="GO" id="GO:0005737">
    <property type="term" value="C:cytoplasm"/>
    <property type="evidence" value="ECO:0007669"/>
    <property type="project" value="TreeGrafter"/>
</dbReference>
<dbReference type="PROSITE" id="PS00107">
    <property type="entry name" value="PROTEIN_KINASE_ATP"/>
    <property type="match status" value="1"/>
</dbReference>
<dbReference type="Gene3D" id="3.30.200.20">
    <property type="entry name" value="Phosphorylase Kinase, domain 1"/>
    <property type="match status" value="1"/>
</dbReference>
<dbReference type="AlphaFoldDB" id="A0A2B7ZFT2"/>
<dbReference type="CDD" id="cd14008">
    <property type="entry name" value="STKc_LKB1_CaMKK"/>
    <property type="match status" value="1"/>
</dbReference>
<dbReference type="SMART" id="SM00220">
    <property type="entry name" value="S_TKc"/>
    <property type="match status" value="1"/>
</dbReference>
<proteinExistence type="predicted"/>
<accession>A0A2B7ZFT2</accession>
<feature type="region of interest" description="Disordered" evidence="4">
    <location>
        <begin position="454"/>
        <end position="569"/>
    </location>
</feature>
<evidence type="ECO:0000256" key="4">
    <source>
        <dbReference type="SAM" id="MobiDB-lite"/>
    </source>
</evidence>
<keyword evidence="6" id="KW-0418">Kinase</keyword>
<dbReference type="FunFam" id="1.10.510.10:FF:000995">
    <property type="entry name" value="BcCMK3, calcium/calmodulin-dependent protein kinase"/>
    <property type="match status" value="1"/>
</dbReference>
<gene>
    <name evidence="6" type="ORF">GX50_04376</name>
</gene>
<dbReference type="Proteomes" id="UP000226031">
    <property type="component" value="Unassembled WGS sequence"/>
</dbReference>
<feature type="region of interest" description="Disordered" evidence="4">
    <location>
        <begin position="759"/>
        <end position="785"/>
    </location>
</feature>
<feature type="region of interest" description="Disordered" evidence="4">
    <location>
        <begin position="798"/>
        <end position="874"/>
    </location>
</feature>
<feature type="binding site" evidence="3">
    <location>
        <position position="110"/>
    </location>
    <ligand>
        <name>ATP</name>
        <dbReference type="ChEBI" id="CHEBI:30616"/>
    </ligand>
</feature>
<keyword evidence="2 3" id="KW-0067">ATP-binding</keyword>
<feature type="domain" description="Protein kinase" evidence="5">
    <location>
        <begin position="82"/>
        <end position="382"/>
    </location>
</feature>
<sequence length="874" mass="95088">MAQDSYSFEHQQTAAGKITIDCSTAVTGTCTTRSTTASYNSPLRHHTRSHTAPRRVKETLNARSEYTNSQDDGAAEHRINQYLIKQEIGRGSFGAVHLAVDQYGQEYAVKEFSKSRLRKRAQSHVLRNPRGARRPGIIAAGVGLNSPLHRHPSGHEDEEGGNPLYLIKEEIAIMKKLNHPNLVALFEVLDDPTEDSLYMVMEMCKKGVIMKVGLGEFSDPYDNESCRCWFRDLILGVEYLHAQNVVHRDIKPDNCLLTSDDVLKVVDFGVSEMFQKDSDMYTAKSAGSPAFLPPELCVAKHGDILGTAADIWSMGVTLYCLRYGRIPFERESIFELYKSIRNDEVKYENETNEDFIDLMTKILEKDPTKRIKMPELRNHPWVTKGGTDPLLSAEENTANLIGDPTEEEVNTAITSKIGNVLTVVRAVQKFKRLIEPENATPMQSILGQDVEPHFVQPPLSMDASDVELPSGNTTDQNALSSARSIHSKSCSTDSRRRVVEKGIYMHPTMQKSGSASRLASTHGESCSGTCQHSAASTTQSPCPTPLQTSRTNTPSKQSFSEGTRGHARDPLEEDHSFLFIGPSTFTGVLTLEDEKTSSNYFSRAVAPHAATVPIGNSEATSVLDGDSGGFSISEMDLVPIVSESPGASDIDIYETAYTEEVERIRKQSLTRQRRAPRVYLTRRVEGKESSLGELLRRATADVTAAVAADKKGPSAGLAQIVAVISSTTTTTTTAAAIPPAQNQEIATVDETTQVSMAATTTGPSTDLASQIQSQDADASADARPKAELEATIATVFSEPTMQGSEQQPAQDPTPSPTSSTPSLSHKTSGAAVAVTGTINATAATATTPTTQRSRTSLRSLLGRVRRESTQFGKK</sequence>
<feature type="compositionally biased region" description="Polar residues" evidence="4">
    <location>
        <begin position="509"/>
        <end position="561"/>
    </location>
</feature>
<evidence type="ECO:0000256" key="1">
    <source>
        <dbReference type="ARBA" id="ARBA00022741"/>
    </source>
</evidence>
<dbReference type="Pfam" id="PF00069">
    <property type="entry name" value="Pkinase"/>
    <property type="match status" value="1"/>
</dbReference>
<keyword evidence="7" id="KW-1185">Reference proteome</keyword>
<name>A0A2B7ZFT2_9EURO</name>
<comment type="caution">
    <text evidence="6">The sequence shown here is derived from an EMBL/GenBank/DDBJ whole genome shotgun (WGS) entry which is preliminary data.</text>
</comment>
<organism evidence="6 7">
    <name type="scientific">[Emmonsia] crescens</name>
    <dbReference type="NCBI Taxonomy" id="73230"/>
    <lineage>
        <taxon>Eukaryota</taxon>
        <taxon>Fungi</taxon>
        <taxon>Dikarya</taxon>
        <taxon>Ascomycota</taxon>
        <taxon>Pezizomycotina</taxon>
        <taxon>Eurotiomycetes</taxon>
        <taxon>Eurotiomycetidae</taxon>
        <taxon>Onygenales</taxon>
        <taxon>Ajellomycetaceae</taxon>
        <taxon>Emergomyces</taxon>
    </lineage>
</organism>
<evidence type="ECO:0000313" key="7">
    <source>
        <dbReference type="Proteomes" id="UP000226031"/>
    </source>
</evidence>
<dbReference type="InterPro" id="IPR008271">
    <property type="entry name" value="Ser/Thr_kinase_AS"/>
</dbReference>
<dbReference type="InterPro" id="IPR011009">
    <property type="entry name" value="Kinase-like_dom_sf"/>
</dbReference>
<dbReference type="GO" id="GO:0004674">
    <property type="term" value="F:protein serine/threonine kinase activity"/>
    <property type="evidence" value="ECO:0007669"/>
    <property type="project" value="TreeGrafter"/>
</dbReference>
<feature type="compositionally biased region" description="Low complexity" evidence="4">
    <location>
        <begin position="768"/>
        <end position="779"/>
    </location>
</feature>
<feature type="compositionally biased region" description="Low complexity" evidence="4">
    <location>
        <begin position="816"/>
        <end position="862"/>
    </location>
</feature>
<dbReference type="PROSITE" id="PS00108">
    <property type="entry name" value="PROTEIN_KINASE_ST"/>
    <property type="match status" value="1"/>
</dbReference>
<dbReference type="PANTHER" id="PTHR24346:SF77">
    <property type="entry name" value="SERINE THREONINE PROTEIN KINASE"/>
    <property type="match status" value="1"/>
</dbReference>
<feature type="compositionally biased region" description="Polar residues" evidence="4">
    <location>
        <begin position="798"/>
        <end position="810"/>
    </location>
</feature>
<dbReference type="InterPro" id="IPR017441">
    <property type="entry name" value="Protein_kinase_ATP_BS"/>
</dbReference>
<feature type="compositionally biased region" description="Polar residues" evidence="4">
    <location>
        <begin position="470"/>
        <end position="492"/>
    </location>
</feature>